<keyword evidence="3" id="KW-0804">Transcription</keyword>
<feature type="region of interest" description="Disordered" evidence="5">
    <location>
        <begin position="312"/>
        <end position="354"/>
    </location>
</feature>
<protein>
    <submittedName>
        <fullName evidence="7">SWI/SNF complex subunit SWI3C</fullName>
    </submittedName>
</protein>
<evidence type="ECO:0000256" key="1">
    <source>
        <dbReference type="ARBA" id="ARBA00023015"/>
    </source>
</evidence>
<evidence type="ECO:0000259" key="6">
    <source>
        <dbReference type="PROSITE" id="PS51293"/>
    </source>
</evidence>
<dbReference type="Proteomes" id="UP000516437">
    <property type="component" value="Chromosome 3"/>
</dbReference>
<dbReference type="GO" id="GO:0003677">
    <property type="term" value="F:DNA binding"/>
    <property type="evidence" value="ECO:0007669"/>
    <property type="project" value="UniProtKB-KW"/>
</dbReference>
<feature type="compositionally biased region" description="Basic and acidic residues" evidence="5">
    <location>
        <begin position="121"/>
        <end position="143"/>
    </location>
</feature>
<keyword evidence="8" id="KW-1185">Reference proteome</keyword>
<gene>
    <name evidence="7" type="ORF">CJ030_MR3G029265</name>
</gene>
<dbReference type="PANTHER" id="PTHR12802">
    <property type="entry name" value="SWI/SNF COMPLEX-RELATED"/>
    <property type="match status" value="1"/>
</dbReference>
<evidence type="ECO:0000256" key="2">
    <source>
        <dbReference type="ARBA" id="ARBA00023125"/>
    </source>
</evidence>
<feature type="compositionally biased region" description="Polar residues" evidence="5">
    <location>
        <begin position="261"/>
        <end position="287"/>
    </location>
</feature>
<dbReference type="PANTHER" id="PTHR12802:SF61">
    <property type="entry name" value="SWI_SNF COMPLEX SUBUNIT SWI3C"/>
    <property type="match status" value="1"/>
</dbReference>
<reference evidence="7 8" key="1">
    <citation type="journal article" date="2019" name="Plant Biotechnol. J.">
        <title>The red bayberry genome and genetic basis of sex determination.</title>
        <authorList>
            <person name="Jia H.M."/>
            <person name="Jia H.J."/>
            <person name="Cai Q.L."/>
            <person name="Wang Y."/>
            <person name="Zhao H.B."/>
            <person name="Yang W.F."/>
            <person name="Wang G.Y."/>
            <person name="Li Y.H."/>
            <person name="Zhan D.L."/>
            <person name="Shen Y.T."/>
            <person name="Niu Q.F."/>
            <person name="Chang L."/>
            <person name="Qiu J."/>
            <person name="Zhao L."/>
            <person name="Xie H.B."/>
            <person name="Fu W.Y."/>
            <person name="Jin J."/>
            <person name="Li X.W."/>
            <person name="Jiao Y."/>
            <person name="Zhou C.C."/>
            <person name="Tu T."/>
            <person name="Chai C.Y."/>
            <person name="Gao J.L."/>
            <person name="Fan L.J."/>
            <person name="van de Weg E."/>
            <person name="Wang J.Y."/>
            <person name="Gao Z.S."/>
        </authorList>
    </citation>
    <scope>NUCLEOTIDE SEQUENCE [LARGE SCALE GENOMIC DNA]</scope>
    <source>
        <tissue evidence="7">Leaves</tissue>
    </source>
</reference>
<evidence type="ECO:0000313" key="8">
    <source>
        <dbReference type="Proteomes" id="UP000516437"/>
    </source>
</evidence>
<keyword evidence="1" id="KW-0805">Transcription regulation</keyword>
<accession>A0A6A1W7W8</accession>
<dbReference type="Gene3D" id="1.10.10.60">
    <property type="entry name" value="Homeodomain-like"/>
    <property type="match status" value="1"/>
</dbReference>
<evidence type="ECO:0000313" key="7">
    <source>
        <dbReference type="EMBL" id="KAB1221003.1"/>
    </source>
</evidence>
<feature type="region of interest" description="Disordered" evidence="5">
    <location>
        <begin position="250"/>
        <end position="287"/>
    </location>
</feature>
<keyword evidence="4" id="KW-0539">Nucleus</keyword>
<feature type="domain" description="SANT" evidence="6">
    <location>
        <begin position="1"/>
        <end position="35"/>
    </location>
</feature>
<dbReference type="EMBL" id="RXIC02000021">
    <property type="protein sequence ID" value="KAB1221003.1"/>
    <property type="molecule type" value="Genomic_DNA"/>
</dbReference>
<dbReference type="InterPro" id="IPR017884">
    <property type="entry name" value="SANT_dom"/>
</dbReference>
<keyword evidence="2" id="KW-0238">DNA-binding</keyword>
<evidence type="ECO:0000256" key="4">
    <source>
        <dbReference type="ARBA" id="ARBA00023242"/>
    </source>
</evidence>
<dbReference type="Pfam" id="PF16495">
    <property type="entry name" value="SWIRM-assoc_1"/>
    <property type="match status" value="1"/>
</dbReference>
<dbReference type="OrthoDB" id="118550at2759"/>
<dbReference type="PROSITE" id="PS51293">
    <property type="entry name" value="SANT"/>
    <property type="match status" value="1"/>
</dbReference>
<feature type="region of interest" description="Disordered" evidence="5">
    <location>
        <begin position="121"/>
        <end position="156"/>
    </location>
</feature>
<dbReference type="AlphaFoldDB" id="A0A6A1W7W8"/>
<evidence type="ECO:0000256" key="5">
    <source>
        <dbReference type="SAM" id="MobiDB-lite"/>
    </source>
</evidence>
<evidence type="ECO:0000256" key="3">
    <source>
        <dbReference type="ARBA" id="ARBA00023163"/>
    </source>
</evidence>
<proteinExistence type="predicted"/>
<dbReference type="InterPro" id="IPR032451">
    <property type="entry name" value="SMARCC_C"/>
</dbReference>
<comment type="caution">
    <text evidence="7">The sequence shown here is derived from an EMBL/GenBank/DDBJ whole genome shotgun (WGS) entry which is preliminary data.</text>
</comment>
<name>A0A6A1W7W8_9ROSI</name>
<sequence>MEIYYENWNEIAEHVGTRSKAQFILHFLRLPMENGLLENIEVPGMSPRLLNGDDHGRSKWNYNGDSAGSCYQDTDSDSRLPFANSGNPVVALGVAYIPPHFVPHFHEILLHLQYWMNSESGHGREGGRHGDISNSFKQKEENSGVHGSWSQDEGQVPLSTEKVKAAAKAGLAAAATKAKLFADHEEREIQRLSANIINHQLKRLELKLKQFAEVETFLMKECEQVERTRQRLSSERTRVISARFGLTGVTSPTSVPGAGPSTVNNNTTNNRPQIMSASPSQPSIPGYGNNQPVHPHRPFMPRQQMFGLGPRLPMSAIQQPSSTSNVMFSSSGNAQPTLNHPMLRPVSGTNSGLG</sequence>
<feature type="compositionally biased region" description="Polar residues" evidence="5">
    <location>
        <begin position="316"/>
        <end position="338"/>
    </location>
</feature>
<organism evidence="7 8">
    <name type="scientific">Morella rubra</name>
    <name type="common">Chinese bayberry</name>
    <dbReference type="NCBI Taxonomy" id="262757"/>
    <lineage>
        <taxon>Eukaryota</taxon>
        <taxon>Viridiplantae</taxon>
        <taxon>Streptophyta</taxon>
        <taxon>Embryophyta</taxon>
        <taxon>Tracheophyta</taxon>
        <taxon>Spermatophyta</taxon>
        <taxon>Magnoliopsida</taxon>
        <taxon>eudicotyledons</taxon>
        <taxon>Gunneridae</taxon>
        <taxon>Pentapetalae</taxon>
        <taxon>rosids</taxon>
        <taxon>fabids</taxon>
        <taxon>Fagales</taxon>
        <taxon>Myricaceae</taxon>
        <taxon>Morella</taxon>
    </lineage>
</organism>